<dbReference type="InterPro" id="IPR012699">
    <property type="entry name" value="PhnN"/>
</dbReference>
<dbReference type="NCBIfam" id="NF007485">
    <property type="entry name" value="PRK10078.1"/>
    <property type="match status" value="1"/>
</dbReference>
<dbReference type="PANTHER" id="PTHR23117:SF8">
    <property type="entry name" value="RIBOSE 1,5-BISPHOSPHATE PHOSPHOKINASE PHNN"/>
    <property type="match status" value="1"/>
</dbReference>
<evidence type="ECO:0000256" key="2">
    <source>
        <dbReference type="ARBA" id="ARBA00005069"/>
    </source>
</evidence>
<dbReference type="Gene3D" id="3.40.50.300">
    <property type="entry name" value="P-loop containing nucleotide triphosphate hydrolases"/>
    <property type="match status" value="1"/>
</dbReference>
<comment type="function">
    <text evidence="6">Catalyzes the phosphorylation of ribose 1,5-bisphosphate to 5-phospho-D-ribosyl alpha-1-diphosphate (PRPP).</text>
</comment>
<evidence type="ECO:0000256" key="5">
    <source>
        <dbReference type="ARBA" id="ARBA00022840"/>
    </source>
</evidence>
<dbReference type="PANTHER" id="PTHR23117">
    <property type="entry name" value="GUANYLATE KINASE-RELATED"/>
    <property type="match status" value="1"/>
</dbReference>
<accession>A0ABP8HEE3</accession>
<evidence type="ECO:0000313" key="8">
    <source>
        <dbReference type="EMBL" id="GAA4338186.1"/>
    </source>
</evidence>
<keyword evidence="4 6" id="KW-0547">Nucleotide-binding</keyword>
<dbReference type="InterPro" id="IPR008145">
    <property type="entry name" value="GK/Ca_channel_bsu"/>
</dbReference>
<organism evidence="8 9">
    <name type="scientific">Variovorax defluvii</name>
    <dbReference type="NCBI Taxonomy" id="913761"/>
    <lineage>
        <taxon>Bacteria</taxon>
        <taxon>Pseudomonadati</taxon>
        <taxon>Pseudomonadota</taxon>
        <taxon>Betaproteobacteria</taxon>
        <taxon>Burkholderiales</taxon>
        <taxon>Comamonadaceae</taxon>
        <taxon>Variovorax</taxon>
    </lineage>
</organism>
<keyword evidence="5 6" id="KW-0067">ATP-binding</keyword>
<evidence type="ECO:0000256" key="3">
    <source>
        <dbReference type="ARBA" id="ARBA00022679"/>
    </source>
</evidence>
<dbReference type="SUPFAM" id="SSF52540">
    <property type="entry name" value="P-loop containing nucleoside triphosphate hydrolases"/>
    <property type="match status" value="1"/>
</dbReference>
<evidence type="ECO:0000256" key="6">
    <source>
        <dbReference type="HAMAP-Rule" id="MF_00836"/>
    </source>
</evidence>
<gene>
    <name evidence="6 8" type="primary">phnN</name>
    <name evidence="8" type="ORF">GCM10023165_16700</name>
</gene>
<dbReference type="EC" id="2.7.4.23" evidence="6"/>
<dbReference type="InterPro" id="IPR027417">
    <property type="entry name" value="P-loop_NTPase"/>
</dbReference>
<dbReference type="EMBL" id="BAABGJ010000013">
    <property type="protein sequence ID" value="GAA4338186.1"/>
    <property type="molecule type" value="Genomic_DNA"/>
</dbReference>
<keyword evidence="3 6" id="KW-0808">Transferase</keyword>
<reference evidence="9" key="1">
    <citation type="journal article" date="2019" name="Int. J. Syst. Evol. Microbiol.">
        <title>The Global Catalogue of Microorganisms (GCM) 10K type strain sequencing project: providing services to taxonomists for standard genome sequencing and annotation.</title>
        <authorList>
            <consortium name="The Broad Institute Genomics Platform"/>
            <consortium name="The Broad Institute Genome Sequencing Center for Infectious Disease"/>
            <person name="Wu L."/>
            <person name="Ma J."/>
        </authorList>
    </citation>
    <scope>NUCLEOTIDE SEQUENCE [LARGE SCALE GENOMIC DNA]</scope>
    <source>
        <strain evidence="9">JCM 17804</strain>
    </source>
</reference>
<keyword evidence="9" id="KW-1185">Reference proteome</keyword>
<feature type="binding site" evidence="6">
    <location>
        <begin position="10"/>
        <end position="17"/>
    </location>
    <ligand>
        <name>ATP</name>
        <dbReference type="ChEBI" id="CHEBI:30616"/>
    </ligand>
</feature>
<comment type="caution">
    <text evidence="8">The sequence shown here is derived from an EMBL/GenBank/DDBJ whole genome shotgun (WGS) entry which is preliminary data.</text>
</comment>
<dbReference type="SMART" id="SM00072">
    <property type="entry name" value="GuKc"/>
    <property type="match status" value="1"/>
</dbReference>
<comment type="catalytic activity">
    <reaction evidence="1 6">
        <text>alpha-D-ribose 1,5-bisphosphate + ATP = 5-phospho-alpha-D-ribose 1-diphosphate + ADP</text>
        <dbReference type="Rhea" id="RHEA:20109"/>
        <dbReference type="ChEBI" id="CHEBI:30616"/>
        <dbReference type="ChEBI" id="CHEBI:58017"/>
        <dbReference type="ChEBI" id="CHEBI:68688"/>
        <dbReference type="ChEBI" id="CHEBI:456216"/>
        <dbReference type="EC" id="2.7.4.23"/>
    </reaction>
</comment>
<dbReference type="Proteomes" id="UP001500975">
    <property type="component" value="Unassembled WGS sequence"/>
</dbReference>
<protein>
    <recommendedName>
        <fullName evidence="6">Ribose 1,5-bisphosphate phosphokinase PhnN</fullName>
        <ecNumber evidence="6">2.7.4.23</ecNumber>
    </recommendedName>
    <alternativeName>
        <fullName evidence="6">Ribose 1,5-bisphosphokinase</fullName>
    </alternativeName>
</protein>
<sequence>MTGRLVYVMGPSGAGKDSLIAWLREHLPPHLPLHLARRTITRPARHGDEQHHSVSEQAFALLQEAQAFALDWQANGLRYGVRHDEVEPLHRGAWVLVNGSRAYLPQALARFPRVTVVHVTASIEVLRQRLLARGRETPEMVEARLRRASSFRAPPDAIEVHNDGPLAEAGARLLQAFEALARS</sequence>
<evidence type="ECO:0000256" key="1">
    <source>
        <dbReference type="ARBA" id="ARBA00000373"/>
    </source>
</evidence>
<name>A0ABP8HEE3_9BURK</name>
<comment type="pathway">
    <text evidence="2 6">Metabolic intermediate biosynthesis; 5-phospho-alpha-D-ribose 1-diphosphate biosynthesis; 5-phospho-alpha-D-ribose 1-diphosphate from D-ribose 5-phosphate (route II): step 3/3.</text>
</comment>
<proteinExistence type="inferred from homology"/>
<dbReference type="NCBIfam" id="TIGR02322">
    <property type="entry name" value="phosphon_PhnN"/>
    <property type="match status" value="1"/>
</dbReference>
<comment type="similarity">
    <text evidence="6">Belongs to the ribose 1,5-bisphosphokinase family.</text>
</comment>
<evidence type="ECO:0000259" key="7">
    <source>
        <dbReference type="SMART" id="SM00072"/>
    </source>
</evidence>
<dbReference type="RefSeq" id="WP_345537157.1">
    <property type="nucleotide sequence ID" value="NZ_BAABGJ010000013.1"/>
</dbReference>
<feature type="domain" description="Guanylate kinase/L-type calcium channel beta subunit" evidence="7">
    <location>
        <begin position="2"/>
        <end position="181"/>
    </location>
</feature>
<evidence type="ECO:0000256" key="4">
    <source>
        <dbReference type="ARBA" id="ARBA00022741"/>
    </source>
</evidence>
<dbReference type="HAMAP" id="MF_00836">
    <property type="entry name" value="PhnN"/>
    <property type="match status" value="1"/>
</dbReference>
<evidence type="ECO:0000313" key="9">
    <source>
        <dbReference type="Proteomes" id="UP001500975"/>
    </source>
</evidence>